<evidence type="ECO:0000259" key="1">
    <source>
        <dbReference type="Pfam" id="PF04738"/>
    </source>
</evidence>
<proteinExistence type="predicted"/>
<feature type="domain" description="Lantibiotic dehydratase N-terminal" evidence="1">
    <location>
        <begin position="10"/>
        <end position="76"/>
    </location>
</feature>
<dbReference type="RefSeq" id="WP_307569463.1">
    <property type="nucleotide sequence ID" value="NZ_JAUSQU010000003.1"/>
</dbReference>
<gene>
    <name evidence="2" type="ORF">J2853_009731</name>
</gene>
<dbReference type="Pfam" id="PF04738">
    <property type="entry name" value="Lant_dehydr_N"/>
    <property type="match status" value="1"/>
</dbReference>
<evidence type="ECO:0000313" key="3">
    <source>
        <dbReference type="Proteomes" id="UP001225356"/>
    </source>
</evidence>
<reference evidence="2 3" key="1">
    <citation type="submission" date="2023-07" db="EMBL/GenBank/DDBJ databases">
        <title>Sequencing the genomes of 1000 actinobacteria strains.</title>
        <authorList>
            <person name="Klenk H.-P."/>
        </authorList>
    </citation>
    <scope>NUCLEOTIDE SEQUENCE [LARGE SCALE GENOMIC DNA]</scope>
    <source>
        <strain evidence="2 3">DSM 46740</strain>
    </source>
</reference>
<accession>A0ABT9QUJ3</accession>
<dbReference type="EMBL" id="JAUSQU010000003">
    <property type="protein sequence ID" value="MDP9850435.1"/>
    <property type="molecule type" value="Genomic_DNA"/>
</dbReference>
<protein>
    <recommendedName>
        <fullName evidence="1">Lantibiotic dehydratase N-terminal domain-containing protein</fullName>
    </recommendedName>
</protein>
<comment type="caution">
    <text evidence="2">The sequence shown here is derived from an EMBL/GenBank/DDBJ whole genome shotgun (WGS) entry which is preliminary data.</text>
</comment>
<dbReference type="InterPro" id="IPR006827">
    <property type="entry name" value="Lant_deHydtase_N"/>
</dbReference>
<keyword evidence="3" id="KW-1185">Reference proteome</keyword>
<sequence>MDPLARKGMFLTSRQTSVLAAAASPEGRGGETVRSYTLRARTRPTPQGVFAGVAIAFFSDSGGPDGWIMGSEHRAAASSAGSPR</sequence>
<dbReference type="Proteomes" id="UP001225356">
    <property type="component" value="Unassembled WGS sequence"/>
</dbReference>
<name>A0ABT9QUJ3_9ACTN</name>
<organism evidence="2 3">
    <name type="scientific">Streptosporangium lutulentum</name>
    <dbReference type="NCBI Taxonomy" id="1461250"/>
    <lineage>
        <taxon>Bacteria</taxon>
        <taxon>Bacillati</taxon>
        <taxon>Actinomycetota</taxon>
        <taxon>Actinomycetes</taxon>
        <taxon>Streptosporangiales</taxon>
        <taxon>Streptosporangiaceae</taxon>
        <taxon>Streptosporangium</taxon>
    </lineage>
</organism>
<evidence type="ECO:0000313" key="2">
    <source>
        <dbReference type="EMBL" id="MDP9850435.1"/>
    </source>
</evidence>